<dbReference type="EMBL" id="BAFH01000003">
    <property type="protein sequence ID" value="GAB62207.1"/>
    <property type="molecule type" value="Genomic_DNA"/>
</dbReference>
<gene>
    <name evidence="2" type="ORF">KSU1_C0611</name>
</gene>
<dbReference type="GO" id="GO:0016491">
    <property type="term" value="F:oxidoreductase activity"/>
    <property type="evidence" value="ECO:0007669"/>
    <property type="project" value="InterPro"/>
</dbReference>
<dbReference type="Pfam" id="PF01323">
    <property type="entry name" value="DSBA"/>
    <property type="match status" value="1"/>
</dbReference>
<keyword evidence="3" id="KW-1185">Reference proteome</keyword>
<reference evidence="2 3" key="1">
    <citation type="journal article" date="2012" name="FEBS Lett.">
        <title>Anammox organism KSU-1 expresses a NirK-type copper-containing nitrite reductase instead of a NirS-type with cytochrome cd1.</title>
        <authorList>
            <person name="Hira D."/>
            <person name="Toh H."/>
            <person name="Migita C.T."/>
            <person name="Okubo H."/>
            <person name="Nishiyama T."/>
            <person name="Hattori M."/>
            <person name="Furukawa K."/>
            <person name="Fujii T."/>
        </authorList>
    </citation>
    <scope>NUCLEOTIDE SEQUENCE [LARGE SCALE GENOMIC DNA]</scope>
</reference>
<comment type="caution">
    <text evidence="2">The sequence shown here is derived from an EMBL/GenBank/DDBJ whole genome shotgun (WGS) entry which is preliminary data.</text>
</comment>
<dbReference type="Gene3D" id="3.40.30.10">
    <property type="entry name" value="Glutaredoxin"/>
    <property type="match status" value="1"/>
</dbReference>
<name>I3IKG2_9BACT</name>
<protein>
    <recommendedName>
        <fullName evidence="1">DSBA-like thioredoxin domain-containing protein</fullName>
    </recommendedName>
</protein>
<dbReference type="PANTHER" id="PTHR13887">
    <property type="entry name" value="GLUTATHIONE S-TRANSFERASE KAPPA"/>
    <property type="match status" value="1"/>
</dbReference>
<dbReference type="CDD" id="cd03024">
    <property type="entry name" value="DsbA_FrnE"/>
    <property type="match status" value="1"/>
</dbReference>
<dbReference type="InterPro" id="IPR001853">
    <property type="entry name" value="DSBA-like_thioredoxin_dom"/>
</dbReference>
<organism evidence="2 3">
    <name type="scientific">Candidatus Jettenia caeni</name>
    <dbReference type="NCBI Taxonomy" id="247490"/>
    <lineage>
        <taxon>Bacteria</taxon>
        <taxon>Pseudomonadati</taxon>
        <taxon>Planctomycetota</taxon>
        <taxon>Candidatus Brocadiia</taxon>
        <taxon>Candidatus Brocadiales</taxon>
        <taxon>Candidatus Brocadiaceae</taxon>
        <taxon>Candidatus Jettenia</taxon>
    </lineage>
</organism>
<dbReference type="STRING" id="247490.KSU1_C0611"/>
<feature type="domain" description="DSBA-like thioredoxin" evidence="1">
    <location>
        <begin position="9"/>
        <end position="200"/>
    </location>
</feature>
<dbReference type="SUPFAM" id="SSF52833">
    <property type="entry name" value="Thioredoxin-like"/>
    <property type="match status" value="1"/>
</dbReference>
<proteinExistence type="predicted"/>
<evidence type="ECO:0000313" key="3">
    <source>
        <dbReference type="Proteomes" id="UP000002985"/>
    </source>
</evidence>
<accession>I3IKG2</accession>
<dbReference type="AlphaFoldDB" id="I3IKG2"/>
<evidence type="ECO:0000259" key="1">
    <source>
        <dbReference type="Pfam" id="PF01323"/>
    </source>
</evidence>
<dbReference type="PANTHER" id="PTHR13887:SF33">
    <property type="entry name" value="ISOMERASE"/>
    <property type="match status" value="1"/>
</dbReference>
<dbReference type="Proteomes" id="UP000002985">
    <property type="component" value="Unassembled WGS sequence"/>
</dbReference>
<dbReference type="eggNOG" id="COG2761">
    <property type="taxonomic scope" value="Bacteria"/>
</dbReference>
<sequence length="216" mass="25109">MENKHQINLNIWSDYVCPFCYLEEPILNQIKKEYADTIHQEWRAFELRPDPVPTLDPQGEYLRTTWERAVYPMAQMRGMALRLPPVQPRSRKALEAAKFARTKTHFEAMNHEIFRAFFEDGSDLSDINVLLTIGTSVGLDRDELRKALETNQYTEHILKDEKLARDLRITAVPTILISRLDQPLEQAIVLTGAQPYKIIRTNIEHIIYEEASKGTE</sequence>
<dbReference type="InterPro" id="IPR036249">
    <property type="entry name" value="Thioredoxin-like_sf"/>
</dbReference>
<dbReference type="OrthoDB" id="9799122at2"/>
<evidence type="ECO:0000313" key="2">
    <source>
        <dbReference type="EMBL" id="GAB62207.1"/>
    </source>
</evidence>